<accession>A0A0G4GGL2</accession>
<dbReference type="EMBL" id="CDMZ01001193">
    <property type="protein sequence ID" value="CEM28779.1"/>
    <property type="molecule type" value="Genomic_DNA"/>
</dbReference>
<reference evidence="2" key="1">
    <citation type="submission" date="2014-11" db="EMBL/GenBank/DDBJ databases">
        <authorList>
            <person name="Otto D Thomas"/>
            <person name="Naeem Raeece"/>
        </authorList>
    </citation>
    <scope>NUCLEOTIDE SEQUENCE</scope>
</reference>
<evidence type="ECO:0000313" key="2">
    <source>
        <dbReference type="EMBL" id="CEM28779.1"/>
    </source>
</evidence>
<dbReference type="AlphaFoldDB" id="A0A0G4GGL2"/>
<protein>
    <submittedName>
        <fullName evidence="2">Uncharacterized protein</fullName>
    </submittedName>
</protein>
<evidence type="ECO:0000256" key="1">
    <source>
        <dbReference type="SAM" id="MobiDB-lite"/>
    </source>
</evidence>
<organism evidence="2">
    <name type="scientific">Chromera velia CCMP2878</name>
    <dbReference type="NCBI Taxonomy" id="1169474"/>
    <lineage>
        <taxon>Eukaryota</taxon>
        <taxon>Sar</taxon>
        <taxon>Alveolata</taxon>
        <taxon>Colpodellida</taxon>
        <taxon>Chromeraceae</taxon>
        <taxon>Chromera</taxon>
    </lineage>
</organism>
<dbReference type="VEuPathDB" id="CryptoDB:Cvel_21814"/>
<proteinExistence type="predicted"/>
<dbReference type="PhylomeDB" id="A0A0G4GGL2"/>
<name>A0A0G4GGL2_9ALVE</name>
<feature type="compositionally biased region" description="Basic residues" evidence="1">
    <location>
        <begin position="47"/>
        <end position="58"/>
    </location>
</feature>
<sequence length="554" mass="61743">MSGHRPKLPLLDGVKDKKKVLKRQHTAGSGCAAEIADDAAAATTTVKKFRGKNRKKKVAKVEASSHQADSDTELDNTSEGKRKKRSAVDVVNKEMKALEKKAARLKDWKKIKEYIDIWLRIFEKLLKLDIAAEVRQILREPRPGVQNLRGLPLFIATTPVMEEETVESGRFEEPKLLSKRGKKGPSPLTAAFSQHVEGIVSNKDYIGLGNLFFLFARSDVTRCDPHFFGAFPSIESMKQGNILDWEHQKGKNPRIKVLEETVVGVANRTTVDNNNLISKMFEAVHNVFYKEFDKDFPSTIVHFQPKKNATSFLSAIEAIEAQCGSSDTGGPAFYGKFAKLKSITGTAGKLFAAPVDLITFCYNTLKILLDTIEMWSSNNTDFLCPAILLGPKTVADFATQAIKALEGGKWFPESYFKGFAPNGSQGVTQSETAKAILYNAKLIAGVSPRDTSRKWVTDVHHLVDFIEFLQRSQADAVSILKEGSAHPPADSSEVERLEKRVDTLSAYLRTSLLPPRSKWTDTTFSKLWKQTNRFLHFDCEKTEREGREGGRDGA</sequence>
<gene>
    <name evidence="2" type="ORF">Cvel_21814</name>
</gene>
<feature type="region of interest" description="Disordered" evidence="1">
    <location>
        <begin position="46"/>
        <end position="86"/>
    </location>
</feature>